<comment type="caution">
    <text evidence="3">The sequence shown here is derived from an EMBL/GenBank/DDBJ whole genome shotgun (WGS) entry which is preliminary data.</text>
</comment>
<proteinExistence type="predicted"/>
<evidence type="ECO:0000256" key="1">
    <source>
        <dbReference type="SAM" id="MobiDB-lite"/>
    </source>
</evidence>
<dbReference type="InterPro" id="IPR001584">
    <property type="entry name" value="Integrase_cat-core"/>
</dbReference>
<evidence type="ECO:0000313" key="3">
    <source>
        <dbReference type="EMBL" id="RSM40766.1"/>
    </source>
</evidence>
<evidence type="ECO:0000259" key="2">
    <source>
        <dbReference type="PROSITE" id="PS50994"/>
    </source>
</evidence>
<dbReference type="Pfam" id="PF09299">
    <property type="entry name" value="Mu-transpos_C"/>
    <property type="match status" value="1"/>
</dbReference>
<reference evidence="3 4" key="1">
    <citation type="submission" date="2018-05" db="EMBL/GenBank/DDBJ databases">
        <title>Evolution of GPA BGCs.</title>
        <authorList>
            <person name="Waglechner N."/>
            <person name="Wright G.D."/>
        </authorList>
    </citation>
    <scope>NUCLEOTIDE SEQUENCE [LARGE SCALE GENOMIC DNA]</scope>
    <source>
        <strain evidence="3 4">DSM 5908</strain>
    </source>
</reference>
<dbReference type="InterPro" id="IPR055247">
    <property type="entry name" value="InsJ-like_HTH"/>
</dbReference>
<dbReference type="AlphaFoldDB" id="A0A428WCD7"/>
<evidence type="ECO:0000313" key="4">
    <source>
        <dbReference type="Proteomes" id="UP000286716"/>
    </source>
</evidence>
<dbReference type="OrthoDB" id="568335at2"/>
<dbReference type="GO" id="GO:0015074">
    <property type="term" value="P:DNA integration"/>
    <property type="evidence" value="ECO:0007669"/>
    <property type="project" value="InterPro"/>
</dbReference>
<feature type="region of interest" description="Disordered" evidence="1">
    <location>
        <begin position="394"/>
        <end position="419"/>
    </location>
</feature>
<dbReference type="SUPFAM" id="SSF46689">
    <property type="entry name" value="Homeodomain-like"/>
    <property type="match status" value="1"/>
</dbReference>
<dbReference type="Gene3D" id="3.30.420.10">
    <property type="entry name" value="Ribonuclease H-like superfamily/Ribonuclease H"/>
    <property type="match status" value="1"/>
</dbReference>
<dbReference type="InterPro" id="IPR012337">
    <property type="entry name" value="RNaseH-like_sf"/>
</dbReference>
<dbReference type="RefSeq" id="WP_020640072.1">
    <property type="nucleotide sequence ID" value="NZ_QHHU01000038.1"/>
</dbReference>
<dbReference type="PANTHER" id="PTHR35004">
    <property type="entry name" value="TRANSPOSASE RV3428C-RELATED"/>
    <property type="match status" value="1"/>
</dbReference>
<dbReference type="GO" id="GO:0003676">
    <property type="term" value="F:nucleic acid binding"/>
    <property type="evidence" value="ECO:0007669"/>
    <property type="project" value="InterPro"/>
</dbReference>
<dbReference type="Pfam" id="PF13518">
    <property type="entry name" value="HTH_28"/>
    <property type="match status" value="1"/>
</dbReference>
<name>A0A428WCD7_AMYBA</name>
<dbReference type="InterPro" id="IPR036397">
    <property type="entry name" value="RNaseH_sf"/>
</dbReference>
<gene>
    <name evidence="3" type="ORF">DMA12_26490</name>
</gene>
<dbReference type="SUPFAM" id="SSF53098">
    <property type="entry name" value="Ribonuclease H-like"/>
    <property type="match status" value="1"/>
</dbReference>
<dbReference type="EMBL" id="QHHU01000038">
    <property type="protein sequence ID" value="RSM40766.1"/>
    <property type="molecule type" value="Genomic_DNA"/>
</dbReference>
<keyword evidence="4" id="KW-1185">Reference proteome</keyword>
<accession>A0A428WCD7</accession>
<organism evidence="3 4">
    <name type="scientific">Amycolatopsis balhimycina DSM 5908</name>
    <dbReference type="NCBI Taxonomy" id="1081091"/>
    <lineage>
        <taxon>Bacteria</taxon>
        <taxon>Bacillati</taxon>
        <taxon>Actinomycetota</taxon>
        <taxon>Actinomycetes</taxon>
        <taxon>Pseudonocardiales</taxon>
        <taxon>Pseudonocardiaceae</taxon>
        <taxon>Amycolatopsis</taxon>
    </lineage>
</organism>
<dbReference type="Pfam" id="PF00665">
    <property type="entry name" value="rve"/>
    <property type="match status" value="1"/>
</dbReference>
<sequence>MSAEDEQKTRAERARAIGLFRYQLIREAADQQHSTKERGRMIRAIAETEHTDPFGRRVRVSRQTLDRWIRDWRAGGFDALVPSPRQATARTPVEVMELAVALRRENPDRTAAGIRRILRAQLGWSPDERTLQRHFTRLGLTRSAAAMPSVFGRFEAERPNELWTGDALHGPHVGGRKTYLFAFIDDHSRALVGYRFGYAEDTVRLAAALRPALASRGVPAGIYVDNGSAFVDAWLLRACAKLGIRLTHSSPGRPQGRGKIERVFRTVRDQFLVEITGEADQPGRHRVSDLLELNRLFAAWVETSYHHAVHSETGQPPLHRWQTGGPFQLPAPAVLTEAFLWEERRTVTKTATVSLHSNIYQVDPILAGRKVELVFDPFDLTAVEVRLDGIPRGTAVPHRVGRHAHPKARPETPPPPPVSTGINYARLLDEAHQGELAQRVNYAALAGRGDNAEIPGQLDLLTGEETAR</sequence>
<dbReference type="Proteomes" id="UP000286716">
    <property type="component" value="Unassembled WGS sequence"/>
</dbReference>
<feature type="domain" description="Integrase catalytic" evidence="2">
    <location>
        <begin position="155"/>
        <end position="325"/>
    </location>
</feature>
<dbReference type="InterPro" id="IPR015378">
    <property type="entry name" value="Transposase-like_Mu_C"/>
</dbReference>
<dbReference type="PANTHER" id="PTHR35004:SF6">
    <property type="entry name" value="TRANSPOSASE"/>
    <property type="match status" value="1"/>
</dbReference>
<protein>
    <submittedName>
        <fullName evidence="3">Transposase</fullName>
    </submittedName>
</protein>
<dbReference type="InterPro" id="IPR009057">
    <property type="entry name" value="Homeodomain-like_sf"/>
</dbReference>
<dbReference type="PROSITE" id="PS50994">
    <property type="entry name" value="INTEGRASE"/>
    <property type="match status" value="1"/>
</dbReference>